<dbReference type="OrthoDB" id="10264544at2759"/>
<dbReference type="Pfam" id="PF08572">
    <property type="entry name" value="PRP3"/>
    <property type="match status" value="1"/>
</dbReference>
<evidence type="ECO:0000313" key="3">
    <source>
        <dbReference type="EMBL" id="KHJ95595.1"/>
    </source>
</evidence>
<protein>
    <submittedName>
        <fullName evidence="3">Pre-mRNA processing factor 3</fullName>
    </submittedName>
</protein>
<keyword evidence="4" id="KW-1185">Reference proteome</keyword>
<reference evidence="3 4" key="1">
    <citation type="submission" date="2014-03" db="EMBL/GenBank/DDBJ databases">
        <title>Draft genome of the hookworm Oesophagostomum dentatum.</title>
        <authorList>
            <person name="Mitreva M."/>
        </authorList>
    </citation>
    <scope>NUCLEOTIDE SEQUENCE [LARGE SCALE GENOMIC DNA]</scope>
    <source>
        <strain evidence="3 4">OD-Hann</strain>
    </source>
</reference>
<dbReference type="Proteomes" id="UP000053660">
    <property type="component" value="Unassembled WGS sequence"/>
</dbReference>
<organism evidence="3 4">
    <name type="scientific">Oesophagostomum dentatum</name>
    <name type="common">Nodular worm</name>
    <dbReference type="NCBI Taxonomy" id="61180"/>
    <lineage>
        <taxon>Eukaryota</taxon>
        <taxon>Metazoa</taxon>
        <taxon>Ecdysozoa</taxon>
        <taxon>Nematoda</taxon>
        <taxon>Chromadorea</taxon>
        <taxon>Rhabditida</taxon>
        <taxon>Rhabditina</taxon>
        <taxon>Rhabditomorpha</taxon>
        <taxon>Strongyloidea</taxon>
        <taxon>Strongylidae</taxon>
        <taxon>Oesophagostomum</taxon>
    </lineage>
</organism>
<dbReference type="InterPro" id="IPR013881">
    <property type="entry name" value="Pre-mRNA_splic_Prp3_dom"/>
</dbReference>
<evidence type="ECO:0000259" key="2">
    <source>
        <dbReference type="Pfam" id="PF08572"/>
    </source>
</evidence>
<dbReference type="PANTHER" id="PTHR14212">
    <property type="entry name" value="U4/U6-ASSOCIATED RNA SPLICING FACTOR-RELATED"/>
    <property type="match status" value="1"/>
</dbReference>
<dbReference type="AlphaFoldDB" id="A0A0B1TJM8"/>
<feature type="domain" description="Pre-mRNA-splicing factor 3" evidence="2">
    <location>
        <begin position="276"/>
        <end position="489"/>
    </location>
</feature>
<dbReference type="InterPro" id="IPR027104">
    <property type="entry name" value="Prp3"/>
</dbReference>
<dbReference type="GO" id="GO:0000398">
    <property type="term" value="P:mRNA splicing, via spliceosome"/>
    <property type="evidence" value="ECO:0007669"/>
    <property type="project" value="InterPro"/>
</dbReference>
<name>A0A0B1TJM8_OESDE</name>
<dbReference type="EMBL" id="KN549914">
    <property type="protein sequence ID" value="KHJ95595.1"/>
    <property type="molecule type" value="Genomic_DNA"/>
</dbReference>
<feature type="compositionally biased region" description="Basic and acidic residues" evidence="1">
    <location>
        <begin position="90"/>
        <end position="132"/>
    </location>
</feature>
<sequence length="594" mass="68813">MGRGELEEICDRYLSRREEQEKVTEAVERCLRKGYDYDKMKDRVLDAISDSHRAHKVISAICIAYPQFRKRTKFEENKDDSKRSRKERGRSRSRERRKDKDKGRDDDRDKERRRRDEELSRKELEKEKEKEKLKNLAKELYQKKLEEEEAKRNVVVTEETLRAKELMYKAQQEIEERKRQLGLAASAQSLTGVAVQPTTTAKNVALRPQEAQMFIQASMNKKSRVDELKAKLAKATSTINSLVRPNAPVMAPLPDMPPGLLKEREEEAFQEEEFLEYMDPRISARPAERKKKMFNFHEKGEFEQLANKQRAVAKLEKLQAEISQAAKSTGISSAVKLAMITPAGKSSDDVPEIEWWDSIVLESDSYDAIPSTDVETRFKDTISELVEHPIKLKAPTDPMTPQYLKVYLTAKERKKIRRQNRKEMQKERTEMIRIGLAKAPAPKVKISNLMRVLGSDAVQDPTKMEAHVRKQMADRLKKHQQANLERKLTDEQKAAKKTKKIAEDTSLAVHIWEGQVKRRNFRDFTVVTATIEKQSALLFREVIFYVIDNGLLKTSFIMSDLQARDLLEKHNVAHYWDVAYSTTVLLDGQDPTPI</sequence>
<dbReference type="GO" id="GO:0046540">
    <property type="term" value="C:U4/U6 x U5 tri-snRNP complex"/>
    <property type="evidence" value="ECO:0007669"/>
    <property type="project" value="InterPro"/>
</dbReference>
<proteinExistence type="predicted"/>
<evidence type="ECO:0000256" key="1">
    <source>
        <dbReference type="SAM" id="MobiDB-lite"/>
    </source>
</evidence>
<evidence type="ECO:0000313" key="4">
    <source>
        <dbReference type="Proteomes" id="UP000053660"/>
    </source>
</evidence>
<gene>
    <name evidence="3" type="ORF">OESDEN_04456</name>
</gene>
<accession>A0A0B1TJM8</accession>
<dbReference type="PANTHER" id="PTHR14212:SF0">
    <property type="entry name" value="U4_U6 SMALL NUCLEAR RIBONUCLEOPROTEIN PRP3"/>
    <property type="match status" value="1"/>
</dbReference>
<feature type="region of interest" description="Disordered" evidence="1">
    <location>
        <begin position="74"/>
        <end position="132"/>
    </location>
</feature>